<dbReference type="EMBL" id="JAPDFW010000112">
    <property type="protein sequence ID" value="KAJ5068830.1"/>
    <property type="molecule type" value="Genomic_DNA"/>
</dbReference>
<dbReference type="Proteomes" id="UP001149090">
    <property type="component" value="Unassembled WGS sequence"/>
</dbReference>
<keyword evidence="1" id="KW-0175">Coiled coil</keyword>
<protein>
    <submittedName>
        <fullName evidence="2">Uncharacterized protein</fullName>
    </submittedName>
</protein>
<reference evidence="2" key="1">
    <citation type="submission" date="2022-10" db="EMBL/GenBank/DDBJ databases">
        <title>Novel sulphate-reducing endosymbionts in the free-living metamonad Anaeramoeba.</title>
        <authorList>
            <person name="Jerlstrom-Hultqvist J."/>
            <person name="Cepicka I."/>
            <person name="Gallot-Lavallee L."/>
            <person name="Salas-Leiva D."/>
            <person name="Curtis B.A."/>
            <person name="Zahonova K."/>
            <person name="Pipaliya S."/>
            <person name="Dacks J."/>
            <person name="Roger A.J."/>
        </authorList>
    </citation>
    <scope>NUCLEOTIDE SEQUENCE</scope>
    <source>
        <strain evidence="2">BMAN</strain>
    </source>
</reference>
<evidence type="ECO:0000313" key="2">
    <source>
        <dbReference type="EMBL" id="KAJ5068830.1"/>
    </source>
</evidence>
<feature type="coiled-coil region" evidence="1">
    <location>
        <begin position="361"/>
        <end position="393"/>
    </location>
</feature>
<name>A0A9Q0LAE6_ANAIG</name>
<comment type="caution">
    <text evidence="2">The sequence shown here is derived from an EMBL/GenBank/DDBJ whole genome shotgun (WGS) entry which is preliminary data.</text>
</comment>
<keyword evidence="3" id="KW-1185">Reference proteome</keyword>
<sequence>MIIQQKNQNEFYFILNKFDLIKEAKIEKIWIYLINMNNEFQPKYKGNPFNYLSKDFQIIEKIKNQIENKTIELKKYEDFIQDNLNISNYFEIPKEIIERINKYTSNSIHESKWIKEKFENLIKENQKNQKIELIEIIENLDNELQQIYNKFIQKQFKLKEIEENYISKLNQNQIEKEIEKEIESLYYIVKSKSKSKNENEKQQFKKEIINFSKINIFNNYYEVFKFFFEENIKKETNEIKDLTKQFPIDKNQNMKVITEISKIYKPFLKIEHNFLKFISYIFPLNENENENEKEKENENEKYSQNLFKFIEEHLIDWKEIIELIDFDFYAYSESLNFIKNGIIDLLGENSQQKPTDLKSFIENLEKNKSKWNNEEFQQKQKQLSNQIKDIHKKLPEIENLIKLKLETPKQRAKRNLDIILNNNKIFKFKIQDQVEFSCEILSKTKNDKSLFNLEDFVEINMILVSDEKNENENENENEKQKVIEFSKYFPDIYEMIELLTKNLKTSIHPKYKRKFRIQQNLILKTIQYKNI</sequence>
<dbReference type="AlphaFoldDB" id="A0A9Q0LAE6"/>
<evidence type="ECO:0000256" key="1">
    <source>
        <dbReference type="SAM" id="Coils"/>
    </source>
</evidence>
<gene>
    <name evidence="2" type="ORF">M0811_12136</name>
</gene>
<proteinExistence type="predicted"/>
<accession>A0A9Q0LAE6</accession>
<feature type="coiled-coil region" evidence="1">
    <location>
        <begin position="123"/>
        <end position="150"/>
    </location>
</feature>
<organism evidence="2 3">
    <name type="scientific">Anaeramoeba ignava</name>
    <name type="common">Anaerobic marine amoeba</name>
    <dbReference type="NCBI Taxonomy" id="1746090"/>
    <lineage>
        <taxon>Eukaryota</taxon>
        <taxon>Metamonada</taxon>
        <taxon>Anaeramoebidae</taxon>
        <taxon>Anaeramoeba</taxon>
    </lineage>
</organism>
<evidence type="ECO:0000313" key="3">
    <source>
        <dbReference type="Proteomes" id="UP001149090"/>
    </source>
</evidence>